<evidence type="ECO:0000313" key="12">
    <source>
        <dbReference type="Proteomes" id="UP001356095"/>
    </source>
</evidence>
<dbReference type="NCBIfam" id="TIGR01249">
    <property type="entry name" value="pro_imino_pep_1"/>
    <property type="match status" value="1"/>
</dbReference>
<dbReference type="PRINTS" id="PR00111">
    <property type="entry name" value="ABHYDROLASE"/>
</dbReference>
<sequence length="314" mass="34467">MTDPAPHTQGVLDTADGHHLYWHEYGNPHGHPALVLHGGPGGGCHPGYTRFFDTDRYRVIMLDQRGSGRSTPNARHTTTDLTTNTTHHLLDDIEALRTHRGIHTWHVLGASWGCTLGLAYAQTHPDRVSALALVAVTNTTAAEVHWLTHAMGRVFPEEWELFHHGAGPGADPHDLSTAYARRLAHPDPRVRFEAARAWCRWEDVHVSTAPGHTPNARFADPDFRMTFARLVTHYWSHAAFLDGDQLQRDAHRLVGTPGAMVHGRLDISGPVDIAHRLSRTWTDASLAVVEEAGHSAGTVTLLGAARAATDRLAP</sequence>
<evidence type="ECO:0000256" key="6">
    <source>
        <dbReference type="ARBA" id="ARBA00022670"/>
    </source>
</evidence>
<evidence type="ECO:0000259" key="10">
    <source>
        <dbReference type="Pfam" id="PF00561"/>
    </source>
</evidence>
<name>A0ABU7KGA9_9ACTN</name>
<gene>
    <name evidence="11" type="primary">pip</name>
    <name evidence="11" type="ORF">Q8791_28835</name>
</gene>
<comment type="caution">
    <text evidence="11">The sequence shown here is derived from an EMBL/GenBank/DDBJ whole genome shotgun (WGS) entry which is preliminary data.</text>
</comment>
<dbReference type="PANTHER" id="PTHR43722:SF1">
    <property type="entry name" value="PROLINE IMINOPEPTIDASE"/>
    <property type="match status" value="1"/>
</dbReference>
<accession>A0ABU7KGA9</accession>
<dbReference type="PANTHER" id="PTHR43722">
    <property type="entry name" value="PROLINE IMINOPEPTIDASE"/>
    <property type="match status" value="1"/>
</dbReference>
<dbReference type="SUPFAM" id="SSF53474">
    <property type="entry name" value="alpha/beta-Hydrolases"/>
    <property type="match status" value="1"/>
</dbReference>
<dbReference type="Pfam" id="PF00561">
    <property type="entry name" value="Abhydrolase_1"/>
    <property type="match status" value="1"/>
</dbReference>
<evidence type="ECO:0000256" key="3">
    <source>
        <dbReference type="ARBA" id="ARBA00010088"/>
    </source>
</evidence>
<evidence type="ECO:0000256" key="1">
    <source>
        <dbReference type="ARBA" id="ARBA00001585"/>
    </source>
</evidence>
<dbReference type="PRINTS" id="PR00793">
    <property type="entry name" value="PROAMNOPTASE"/>
</dbReference>
<evidence type="ECO:0000256" key="5">
    <source>
        <dbReference type="ARBA" id="ARBA00022490"/>
    </source>
</evidence>
<dbReference type="InterPro" id="IPR005944">
    <property type="entry name" value="Pro_iminopeptidase"/>
</dbReference>
<keyword evidence="5 8" id="KW-0963">Cytoplasm</keyword>
<evidence type="ECO:0000256" key="4">
    <source>
        <dbReference type="ARBA" id="ARBA00022438"/>
    </source>
</evidence>
<protein>
    <recommendedName>
        <fullName evidence="8 9">Proline iminopeptidase</fullName>
        <shortName evidence="8">PIP</shortName>
        <ecNumber evidence="8 9">3.4.11.5</ecNumber>
    </recommendedName>
    <alternativeName>
        <fullName evidence="8">Prolyl aminopeptidase</fullName>
    </alternativeName>
</protein>
<feature type="domain" description="AB hydrolase-1" evidence="10">
    <location>
        <begin position="34"/>
        <end position="294"/>
    </location>
</feature>
<comment type="similarity">
    <text evidence="3 8 9">Belongs to the peptidase S33 family.</text>
</comment>
<dbReference type="InterPro" id="IPR002410">
    <property type="entry name" value="Peptidase_S33"/>
</dbReference>
<keyword evidence="4 8" id="KW-0031">Aminopeptidase</keyword>
<dbReference type="Gene3D" id="3.40.50.1820">
    <property type="entry name" value="alpha/beta hydrolase"/>
    <property type="match status" value="1"/>
</dbReference>
<keyword evidence="6 8" id="KW-0645">Protease</keyword>
<dbReference type="InterPro" id="IPR029058">
    <property type="entry name" value="AB_hydrolase_fold"/>
</dbReference>
<comment type="subcellular location">
    <subcellularLocation>
        <location evidence="2 8">Cytoplasm</location>
    </subcellularLocation>
</comment>
<dbReference type="RefSeq" id="WP_330094996.1">
    <property type="nucleotide sequence ID" value="NZ_JAUZMY010000044.1"/>
</dbReference>
<dbReference type="EMBL" id="JAUZMY010000044">
    <property type="protein sequence ID" value="MEE2041237.1"/>
    <property type="molecule type" value="Genomic_DNA"/>
</dbReference>
<evidence type="ECO:0000256" key="8">
    <source>
        <dbReference type="PIRNR" id="PIRNR006431"/>
    </source>
</evidence>
<keyword evidence="7 8" id="KW-0378">Hydrolase</keyword>
<keyword evidence="12" id="KW-1185">Reference proteome</keyword>
<evidence type="ECO:0000256" key="2">
    <source>
        <dbReference type="ARBA" id="ARBA00004496"/>
    </source>
</evidence>
<dbReference type="Proteomes" id="UP001356095">
    <property type="component" value="Unassembled WGS sequence"/>
</dbReference>
<evidence type="ECO:0000256" key="7">
    <source>
        <dbReference type="ARBA" id="ARBA00022801"/>
    </source>
</evidence>
<reference evidence="11 12" key="1">
    <citation type="submission" date="2023-08" db="EMBL/GenBank/DDBJ databases">
        <authorList>
            <person name="Girao M."/>
            <person name="Carvalho M.F."/>
        </authorList>
    </citation>
    <scope>NUCLEOTIDE SEQUENCE [LARGE SCALE GENOMIC DNA]</scope>
    <source>
        <strain evidence="11 12">CT-R113</strain>
    </source>
</reference>
<dbReference type="InterPro" id="IPR000073">
    <property type="entry name" value="AB_hydrolase_1"/>
</dbReference>
<proteinExistence type="inferred from homology"/>
<organism evidence="11 12">
    <name type="scientific">Nocardiopsis codii</name>
    <dbReference type="NCBI Taxonomy" id="3065942"/>
    <lineage>
        <taxon>Bacteria</taxon>
        <taxon>Bacillati</taxon>
        <taxon>Actinomycetota</taxon>
        <taxon>Actinomycetes</taxon>
        <taxon>Streptosporangiales</taxon>
        <taxon>Nocardiopsidaceae</taxon>
        <taxon>Nocardiopsis</taxon>
    </lineage>
</organism>
<evidence type="ECO:0000256" key="9">
    <source>
        <dbReference type="RuleBase" id="RU003421"/>
    </source>
</evidence>
<dbReference type="EC" id="3.4.11.5" evidence="8 9"/>
<evidence type="ECO:0000313" key="11">
    <source>
        <dbReference type="EMBL" id="MEE2041237.1"/>
    </source>
</evidence>
<dbReference type="GO" id="GO:0004177">
    <property type="term" value="F:aminopeptidase activity"/>
    <property type="evidence" value="ECO:0007669"/>
    <property type="project" value="UniProtKB-KW"/>
</dbReference>
<comment type="catalytic activity">
    <reaction evidence="1 8 9">
        <text>Release of N-terminal proline from a peptide.</text>
        <dbReference type="EC" id="3.4.11.5"/>
    </reaction>
</comment>
<dbReference type="PIRSF" id="PIRSF006431">
    <property type="entry name" value="Pept_S33"/>
    <property type="match status" value="1"/>
</dbReference>